<evidence type="ECO:0000256" key="9">
    <source>
        <dbReference type="ARBA" id="ARBA00023136"/>
    </source>
</evidence>
<dbReference type="PROSITE" id="PS50929">
    <property type="entry name" value="ABC_TM1F"/>
    <property type="match status" value="2"/>
</dbReference>
<evidence type="ECO:0000259" key="11">
    <source>
        <dbReference type="PROSITE" id="PS50893"/>
    </source>
</evidence>
<dbReference type="KEGG" id="lgi:LOTGIDRAFT_229211"/>
<feature type="domain" description="ABC transporter" evidence="11">
    <location>
        <begin position="400"/>
        <end position="628"/>
    </location>
</feature>
<dbReference type="HOGENOM" id="CLU_000604_27_3_1"/>
<dbReference type="PANTHER" id="PTHR24223:SF443">
    <property type="entry name" value="MULTIDRUG-RESISTANCE LIKE PROTEIN 1, ISOFORM I"/>
    <property type="match status" value="1"/>
</dbReference>
<evidence type="ECO:0000256" key="2">
    <source>
        <dbReference type="ARBA" id="ARBA00009726"/>
    </source>
</evidence>
<dbReference type="GO" id="GO:0005524">
    <property type="term" value="F:ATP binding"/>
    <property type="evidence" value="ECO:0007669"/>
    <property type="project" value="UniProtKB-KW"/>
</dbReference>
<dbReference type="InterPro" id="IPR027417">
    <property type="entry name" value="P-loop_NTPase"/>
</dbReference>
<dbReference type="GO" id="GO:0140359">
    <property type="term" value="F:ABC-type transporter activity"/>
    <property type="evidence" value="ECO:0007669"/>
    <property type="project" value="InterPro"/>
</dbReference>
<protein>
    <submittedName>
        <fullName evidence="13">Uncharacterized protein</fullName>
    </submittedName>
</protein>
<dbReference type="CDD" id="cd18579">
    <property type="entry name" value="ABC_6TM_ABCC_D1"/>
    <property type="match status" value="1"/>
</dbReference>
<evidence type="ECO:0000259" key="12">
    <source>
        <dbReference type="PROSITE" id="PS50929"/>
    </source>
</evidence>
<dbReference type="PROSITE" id="PS50893">
    <property type="entry name" value="ABC_TRANSPORTER_2"/>
    <property type="match status" value="2"/>
</dbReference>
<feature type="transmembrane region" description="Helical" evidence="10">
    <location>
        <begin position="832"/>
        <end position="851"/>
    </location>
</feature>
<dbReference type="STRING" id="225164.V4BL90"/>
<dbReference type="Proteomes" id="UP000030746">
    <property type="component" value="Unassembled WGS sequence"/>
</dbReference>
<keyword evidence="6" id="KW-0547">Nucleotide-binding</keyword>
<dbReference type="InterPro" id="IPR050173">
    <property type="entry name" value="ABC_transporter_C-like"/>
</dbReference>
<dbReference type="InterPro" id="IPR044726">
    <property type="entry name" value="ABCC_6TM_D2"/>
</dbReference>
<dbReference type="FunFam" id="1.20.1560.10:FF:000013">
    <property type="entry name" value="ABC transporter C family member 2"/>
    <property type="match status" value="1"/>
</dbReference>
<dbReference type="OMA" id="MHAPWIC"/>
<dbReference type="InterPro" id="IPR036640">
    <property type="entry name" value="ABC1_TM_sf"/>
</dbReference>
<feature type="transmembrane region" description="Helical" evidence="10">
    <location>
        <begin position="229"/>
        <end position="249"/>
    </location>
</feature>
<feature type="transmembrane region" description="Helical" evidence="10">
    <location>
        <begin position="918"/>
        <end position="939"/>
    </location>
</feature>
<dbReference type="RefSeq" id="XP_009060385.1">
    <property type="nucleotide sequence ID" value="XM_009062137.1"/>
</dbReference>
<dbReference type="FunFam" id="3.40.50.300:FF:000997">
    <property type="entry name" value="Multidrug resistance-associated protein 1"/>
    <property type="match status" value="1"/>
</dbReference>
<feature type="transmembrane region" description="Helical" evidence="10">
    <location>
        <begin position="946"/>
        <end position="966"/>
    </location>
</feature>
<feature type="domain" description="ABC transporter" evidence="11">
    <location>
        <begin position="1010"/>
        <end position="1243"/>
    </location>
</feature>
<dbReference type="Gene3D" id="3.40.50.300">
    <property type="entry name" value="P-loop containing nucleotide triphosphate hydrolases"/>
    <property type="match status" value="2"/>
</dbReference>
<evidence type="ECO:0000313" key="14">
    <source>
        <dbReference type="Proteomes" id="UP000030746"/>
    </source>
</evidence>
<dbReference type="Pfam" id="PF00664">
    <property type="entry name" value="ABC_membrane"/>
    <property type="match status" value="2"/>
</dbReference>
<evidence type="ECO:0000256" key="1">
    <source>
        <dbReference type="ARBA" id="ARBA00004128"/>
    </source>
</evidence>
<keyword evidence="5" id="KW-0677">Repeat</keyword>
<organism evidence="13 14">
    <name type="scientific">Lottia gigantea</name>
    <name type="common">Giant owl limpet</name>
    <dbReference type="NCBI Taxonomy" id="225164"/>
    <lineage>
        <taxon>Eukaryota</taxon>
        <taxon>Metazoa</taxon>
        <taxon>Spiralia</taxon>
        <taxon>Lophotrochozoa</taxon>
        <taxon>Mollusca</taxon>
        <taxon>Gastropoda</taxon>
        <taxon>Patellogastropoda</taxon>
        <taxon>Lottioidea</taxon>
        <taxon>Lottiidae</taxon>
        <taxon>Lottia</taxon>
    </lineage>
</organism>
<evidence type="ECO:0000256" key="6">
    <source>
        <dbReference type="ARBA" id="ARBA00022741"/>
    </source>
</evidence>
<evidence type="ECO:0000256" key="7">
    <source>
        <dbReference type="ARBA" id="ARBA00022840"/>
    </source>
</evidence>
<gene>
    <name evidence="13" type="ORF">LOTGIDRAFT_229211</name>
</gene>
<dbReference type="SUPFAM" id="SSF52540">
    <property type="entry name" value="P-loop containing nucleoside triphosphate hydrolases"/>
    <property type="match status" value="2"/>
</dbReference>
<feature type="transmembrane region" description="Helical" evidence="10">
    <location>
        <begin position="735"/>
        <end position="756"/>
    </location>
</feature>
<evidence type="ECO:0000256" key="10">
    <source>
        <dbReference type="SAM" id="Phobius"/>
    </source>
</evidence>
<feature type="transmembrane region" description="Helical" evidence="10">
    <location>
        <begin position="93"/>
        <end position="111"/>
    </location>
</feature>
<dbReference type="InterPro" id="IPR003593">
    <property type="entry name" value="AAA+_ATPase"/>
</dbReference>
<name>V4BL90_LOTGI</name>
<evidence type="ECO:0000256" key="3">
    <source>
        <dbReference type="ARBA" id="ARBA00022448"/>
    </source>
</evidence>
<keyword evidence="7" id="KW-0067">ATP-binding</keyword>
<keyword evidence="14" id="KW-1185">Reference proteome</keyword>
<keyword evidence="4 10" id="KW-0812">Transmembrane</keyword>
<dbReference type="Pfam" id="PF00005">
    <property type="entry name" value="ABC_tran"/>
    <property type="match status" value="2"/>
</dbReference>
<dbReference type="EMBL" id="KB202619">
    <property type="protein sequence ID" value="ESO89359.1"/>
    <property type="molecule type" value="Genomic_DNA"/>
</dbReference>
<accession>V4BL90</accession>
<evidence type="ECO:0000313" key="13">
    <source>
        <dbReference type="EMBL" id="ESO89359.1"/>
    </source>
</evidence>
<dbReference type="PANTHER" id="PTHR24223">
    <property type="entry name" value="ATP-BINDING CASSETTE SUB-FAMILY C"/>
    <property type="match status" value="1"/>
</dbReference>
<dbReference type="CDD" id="cd18580">
    <property type="entry name" value="ABC_6TM_ABCC_D2"/>
    <property type="match status" value="1"/>
</dbReference>
<sequence>MYKIIYYVRGTKPCNIIHNIFSLLEKGHRNNITEDDMWDLESAFQCKPNNKIFKQHFTEETLKDRWNSTQNILRGPTSIALLKSFRLDWCKMVLYRLGHLVVSWFAHTYLLRLLIENIGSNGGYLYALVMALVVFIVYQINNVFFNHALHTQHTIEHKVTTVIYSSLYDKSLKIPVEVRKNYSVGEISNLLASDVENVAFQSPQFIFLGLSFLHIPVACYFLFQHLGISALTGVIALLCCVPASTYTCMQLRELQDKKNEYKDKKMEVLNDMLNGIKVVKLNAWETYFCEKLTSARENELQVLQNDCFYRSVNCFFWNAAPFLVSLFMFATHVYLNGTVSLDAKTIFIAIGMVSELKYGINEFPESIYCLVKITSSLRRIQNFLFEKELPESQNEDNSIVNEGEIVFKNCKYQWEDGAPVISIDNINIRNGSLVAIIGRVGAGKSTFLSSILGEVPNLDGKFYSKGSISYVPQQAWIQNATLKNNILFGQDLNEEKYQNVIESCCLKTDLQILPAGDQTEIGEKGINLSGGQKQRVCLARSLYTDADIYLFDDPLSAVDSHVGQHLFKSIFSNNSPLKSKTRLLVTHNLSYLDQVDTILLVSDNSVQKVNFSDISHLITSNGHGLKLKEDTESSQSVAEGTNKKRLLSKQTSSQDGKFIEEESIHGKVQWSVYKGYFETIGKSQVILVAVLFFSHHLLHLLANIWLTKWTDQLDNLQTFSNTTGDVIQEINIYFISYYGGYGVSIVCVLILMCAAINRSILQSARVTHHKLVTSVLRSPMSFFETTPIGRINSRFDLECIDNEIPQSLLCFLESSSCTLMAIITMCYGSKEILLIFIPMTGLYLWVQQYYINTASQFRRMMTSTHSAITSFFNETLMGTEVIRAFHVQERFKNQFGLKCDKNFNSHYHKHLANRWLDIYLTLICTVVSSVAIFIFMTAFSSVTSGVMGLAMVFIGEFAGNFVWFVIICSVVDNEIIKVERILEFINSPNEADWEKGPVVIPKSWPPKGEIQVKNLCVSYRKDENILHNVSFLINTNEKVGVVGRTGAGKSSLMLSLFRLVEPVQGSIFIDDVDIGQIGLHQLRSKISIIPQDPILFIGSIRMNLDPTDQYTDDEIWTVLKQTHLYDTIKALPNGLLSPCGEGGNKFSAGERQLLCLARSLLRKCKILILDEATAAVDMKTDDLIQETLRCEFKHCTVLTIAHRINTVLDYDRIMVLDKGRIAEIDTPKKLLQDTTGIFYNLVKASNIHAPS</sequence>
<dbReference type="InterPro" id="IPR011527">
    <property type="entry name" value="ABC1_TM_dom"/>
</dbReference>
<proteinExistence type="inferred from homology"/>
<reference evidence="13 14" key="1">
    <citation type="journal article" date="2013" name="Nature">
        <title>Insights into bilaterian evolution from three spiralian genomes.</title>
        <authorList>
            <person name="Simakov O."/>
            <person name="Marletaz F."/>
            <person name="Cho S.J."/>
            <person name="Edsinger-Gonzales E."/>
            <person name="Havlak P."/>
            <person name="Hellsten U."/>
            <person name="Kuo D.H."/>
            <person name="Larsson T."/>
            <person name="Lv J."/>
            <person name="Arendt D."/>
            <person name="Savage R."/>
            <person name="Osoegawa K."/>
            <person name="de Jong P."/>
            <person name="Grimwood J."/>
            <person name="Chapman J.A."/>
            <person name="Shapiro H."/>
            <person name="Aerts A."/>
            <person name="Otillar R.P."/>
            <person name="Terry A.Y."/>
            <person name="Boore J.L."/>
            <person name="Grigoriev I.V."/>
            <person name="Lindberg D.R."/>
            <person name="Seaver E.C."/>
            <person name="Weisblat D.A."/>
            <person name="Putnam N.H."/>
            <person name="Rokhsar D.S."/>
        </authorList>
    </citation>
    <scope>NUCLEOTIDE SEQUENCE [LARGE SCALE GENOMIC DNA]</scope>
</reference>
<feature type="transmembrane region" description="Helical" evidence="10">
    <location>
        <begin position="685"/>
        <end position="706"/>
    </location>
</feature>
<feature type="transmembrane region" description="Helical" evidence="10">
    <location>
        <begin position="205"/>
        <end position="223"/>
    </location>
</feature>
<dbReference type="FunFam" id="3.40.50.300:FF:000074">
    <property type="entry name" value="Multidrug resistance-associated protein 5 isoform 1"/>
    <property type="match status" value="1"/>
</dbReference>
<keyword evidence="9 10" id="KW-0472">Membrane</keyword>
<dbReference type="AlphaFoldDB" id="V4BL90"/>
<feature type="transmembrane region" description="Helical" evidence="10">
    <location>
        <begin position="123"/>
        <end position="145"/>
    </location>
</feature>
<evidence type="ECO:0000256" key="8">
    <source>
        <dbReference type="ARBA" id="ARBA00022989"/>
    </source>
</evidence>
<dbReference type="SUPFAM" id="SSF90123">
    <property type="entry name" value="ABC transporter transmembrane region"/>
    <property type="match status" value="2"/>
</dbReference>
<evidence type="ECO:0000256" key="5">
    <source>
        <dbReference type="ARBA" id="ARBA00022737"/>
    </source>
</evidence>
<dbReference type="CDD" id="cd03250">
    <property type="entry name" value="ABCC_MRP_domain1"/>
    <property type="match status" value="1"/>
</dbReference>
<dbReference type="SMART" id="SM00382">
    <property type="entry name" value="AAA"/>
    <property type="match status" value="2"/>
</dbReference>
<dbReference type="InterPro" id="IPR044746">
    <property type="entry name" value="ABCC_6TM_D1"/>
</dbReference>
<dbReference type="CDD" id="cd03244">
    <property type="entry name" value="ABCC_MRP_domain2"/>
    <property type="match status" value="1"/>
</dbReference>
<dbReference type="PROSITE" id="PS00211">
    <property type="entry name" value="ABC_TRANSPORTER_1"/>
    <property type="match status" value="2"/>
</dbReference>
<keyword evidence="8 10" id="KW-1133">Transmembrane helix</keyword>
<dbReference type="InterPro" id="IPR017871">
    <property type="entry name" value="ABC_transporter-like_CS"/>
</dbReference>
<evidence type="ECO:0000256" key="4">
    <source>
        <dbReference type="ARBA" id="ARBA00022692"/>
    </source>
</evidence>
<comment type="subcellular location">
    <subcellularLocation>
        <location evidence="1">Vacuole membrane</location>
        <topology evidence="1">Multi-pass membrane protein</topology>
    </subcellularLocation>
</comment>
<feature type="domain" description="ABC transmembrane type-1" evidence="12">
    <location>
        <begin position="686"/>
        <end position="965"/>
    </location>
</feature>
<comment type="similarity">
    <text evidence="2">Belongs to the ABC transporter superfamily. ABCC family. Conjugate transporter (TC 3.A.1.208) subfamily.</text>
</comment>
<dbReference type="GO" id="GO:0005774">
    <property type="term" value="C:vacuolar membrane"/>
    <property type="evidence" value="ECO:0007669"/>
    <property type="project" value="UniProtKB-SubCell"/>
</dbReference>
<dbReference type="Gene3D" id="1.20.1560.10">
    <property type="entry name" value="ABC transporter type 1, transmembrane domain"/>
    <property type="match status" value="2"/>
</dbReference>
<dbReference type="GO" id="GO:0016887">
    <property type="term" value="F:ATP hydrolysis activity"/>
    <property type="evidence" value="ECO:0007669"/>
    <property type="project" value="InterPro"/>
</dbReference>
<feature type="domain" description="ABC transmembrane type-1" evidence="12">
    <location>
        <begin position="109"/>
        <end position="367"/>
    </location>
</feature>
<keyword evidence="3" id="KW-0813">Transport</keyword>
<dbReference type="OrthoDB" id="6500128at2759"/>
<dbReference type="CTD" id="20247926"/>
<dbReference type="InterPro" id="IPR003439">
    <property type="entry name" value="ABC_transporter-like_ATP-bd"/>
</dbReference>
<dbReference type="GeneID" id="20247926"/>